<dbReference type="Pfam" id="PF03872">
    <property type="entry name" value="RseA_N"/>
    <property type="match status" value="1"/>
</dbReference>
<proteinExistence type="predicted"/>
<keyword evidence="3" id="KW-1185">Reference proteome</keyword>
<accession>A0A7H0GI62</accession>
<dbReference type="PANTHER" id="PTHR38104">
    <property type="match status" value="1"/>
</dbReference>
<feature type="domain" description="Anti sigma-E protein RseA N-terminal" evidence="1">
    <location>
        <begin position="8"/>
        <end position="89"/>
    </location>
</feature>
<gene>
    <name evidence="2" type="ORF">H9K75_18005</name>
</gene>
<dbReference type="KEGG" id="daer:H9K75_18005"/>
<organism evidence="2 3">
    <name type="scientific">Diaphorobacter aerolatus</name>
    <dbReference type="NCBI Taxonomy" id="1288495"/>
    <lineage>
        <taxon>Bacteria</taxon>
        <taxon>Pseudomonadati</taxon>
        <taxon>Pseudomonadota</taxon>
        <taxon>Betaproteobacteria</taxon>
        <taxon>Burkholderiales</taxon>
        <taxon>Comamonadaceae</taxon>
        <taxon>Diaphorobacter</taxon>
    </lineage>
</organism>
<reference evidence="2 3" key="1">
    <citation type="submission" date="2020-08" db="EMBL/GenBank/DDBJ databases">
        <title>Genome sequence of Diaphorobacter aerolatus KACC 16536T.</title>
        <authorList>
            <person name="Hyun D.-W."/>
            <person name="Bae J.-W."/>
        </authorList>
    </citation>
    <scope>NUCLEOTIDE SEQUENCE [LARGE SCALE GENOMIC DNA]</scope>
    <source>
        <strain evidence="2 3">KACC 16536</strain>
    </source>
</reference>
<name>A0A7H0GI62_9BURK</name>
<dbReference type="InterPro" id="IPR052383">
    <property type="entry name" value="Anti-sigma-E_RseA-like"/>
</dbReference>
<evidence type="ECO:0000313" key="3">
    <source>
        <dbReference type="Proteomes" id="UP000516028"/>
    </source>
</evidence>
<dbReference type="InterPro" id="IPR005572">
    <property type="entry name" value="Anti-sigma_E_RseA_N"/>
</dbReference>
<dbReference type="InterPro" id="IPR036147">
    <property type="entry name" value="Anti-sigma_E_RseA_N_sf"/>
</dbReference>
<dbReference type="GO" id="GO:0016989">
    <property type="term" value="F:sigma factor antagonist activity"/>
    <property type="evidence" value="ECO:0007669"/>
    <property type="project" value="InterPro"/>
</dbReference>
<dbReference type="Proteomes" id="UP000516028">
    <property type="component" value="Chromosome"/>
</dbReference>
<sequence>MNGDVVMREQLSAMVDGELVSAQCAQVVAYTESDEGRAAWHAFHLVGDVLRSSELARPPSCDLVSRLRAQLAEESSAKPLQRGETSQIAAVVQEPVARPAAQSAVPLVVDQPVHAANNEVFRWKMVAGFASLAAVATIGWNAYSSLGATQPGVQGSMQLAAAPVAVPGQNMAQANTTQLAMSLPEQGTPGQAPVMIRDPRLDELLAAHKQYGSTSALQMPAGFLRNATFEAPAR</sequence>
<dbReference type="SUPFAM" id="SSF89069">
    <property type="entry name" value="N-terminal, cytoplasmic domain of anti-sigmaE factor RseA"/>
    <property type="match status" value="1"/>
</dbReference>
<dbReference type="CDD" id="cd16328">
    <property type="entry name" value="RseA_N"/>
    <property type="match status" value="1"/>
</dbReference>
<dbReference type="EMBL" id="CP060783">
    <property type="protein sequence ID" value="QNP47978.1"/>
    <property type="molecule type" value="Genomic_DNA"/>
</dbReference>
<evidence type="ECO:0000259" key="1">
    <source>
        <dbReference type="Pfam" id="PF03872"/>
    </source>
</evidence>
<protein>
    <submittedName>
        <fullName evidence="2">Sigma-E factor negative regulatory protein</fullName>
    </submittedName>
</protein>
<evidence type="ECO:0000313" key="2">
    <source>
        <dbReference type="EMBL" id="QNP47978.1"/>
    </source>
</evidence>
<dbReference type="RefSeq" id="WP_187723657.1">
    <property type="nucleotide sequence ID" value="NZ_CP060783.1"/>
</dbReference>
<dbReference type="AlphaFoldDB" id="A0A7H0GI62"/>
<dbReference type="Gene3D" id="1.10.10.880">
    <property type="entry name" value="Anti sigma-E protein RseA, N-terminal domain"/>
    <property type="match status" value="1"/>
</dbReference>
<dbReference type="PANTHER" id="PTHR38104:SF1">
    <property type="entry name" value="ANTI-SIGMA-E FACTOR RSEA"/>
    <property type="match status" value="1"/>
</dbReference>